<sequence>MRPAARRLRKRLGRRGTALAILGPAKICFGLGYALQPGPNPAGLGLLTRFADIRCWSSVWIICGLVTFTCAWLRIGRDGLGFFAALIPPFVWGSAYLWGGLTGEYPRGLAIAAWYGLGHVALILFLATLPEHSVPHPARRERGR</sequence>
<keyword evidence="3" id="KW-1185">Reference proteome</keyword>
<accession>A0ABN4VSK1</accession>
<evidence type="ECO:0000256" key="1">
    <source>
        <dbReference type="SAM" id="Phobius"/>
    </source>
</evidence>
<dbReference type="Proteomes" id="UP000187191">
    <property type="component" value="Chromosome"/>
</dbReference>
<keyword evidence="1" id="KW-0472">Membrane</keyword>
<proteinExistence type="predicted"/>
<keyword evidence="1" id="KW-0812">Transmembrane</keyword>
<feature type="transmembrane region" description="Helical" evidence="1">
    <location>
        <begin position="111"/>
        <end position="130"/>
    </location>
</feature>
<organism evidence="2 3">
    <name type="scientific">Streptomyces alfalfae</name>
    <dbReference type="NCBI Taxonomy" id="1642299"/>
    <lineage>
        <taxon>Bacteria</taxon>
        <taxon>Bacillati</taxon>
        <taxon>Actinomycetota</taxon>
        <taxon>Actinomycetes</taxon>
        <taxon>Kitasatosporales</taxon>
        <taxon>Streptomycetaceae</taxon>
        <taxon>Streptomyces</taxon>
    </lineage>
</organism>
<feature type="transmembrane region" description="Helical" evidence="1">
    <location>
        <begin position="55"/>
        <end position="73"/>
    </location>
</feature>
<feature type="transmembrane region" description="Helical" evidence="1">
    <location>
        <begin position="12"/>
        <end position="35"/>
    </location>
</feature>
<dbReference type="RefSeq" id="WP_076686078.1">
    <property type="nucleotide sequence ID" value="NZ_CP015588.1"/>
</dbReference>
<evidence type="ECO:0000313" key="2">
    <source>
        <dbReference type="EMBL" id="APY88160.1"/>
    </source>
</evidence>
<feature type="transmembrane region" description="Helical" evidence="1">
    <location>
        <begin position="80"/>
        <end position="99"/>
    </location>
</feature>
<dbReference type="EMBL" id="CP015588">
    <property type="protein sequence ID" value="APY88160.1"/>
    <property type="molecule type" value="Genomic_DNA"/>
</dbReference>
<evidence type="ECO:0000313" key="3">
    <source>
        <dbReference type="Proteomes" id="UP000187191"/>
    </source>
</evidence>
<evidence type="ECO:0008006" key="4">
    <source>
        <dbReference type="Google" id="ProtNLM"/>
    </source>
</evidence>
<protein>
    <recommendedName>
        <fullName evidence="4">Integral membrane protein</fullName>
    </recommendedName>
</protein>
<keyword evidence="1" id="KW-1133">Transmembrane helix</keyword>
<gene>
    <name evidence="2" type="ORF">A7J05_22925</name>
</gene>
<name>A0ABN4VSK1_9ACTN</name>
<reference evidence="2 3" key="1">
    <citation type="submission" date="2016-05" db="EMBL/GenBank/DDBJ databases">
        <authorList>
            <person name="Gu J."/>
        </authorList>
    </citation>
    <scope>NUCLEOTIDE SEQUENCE [LARGE SCALE GENOMIC DNA]</scope>
    <source>
        <strain evidence="2 3">ACCC40021</strain>
    </source>
</reference>